<dbReference type="SUPFAM" id="SSF50985">
    <property type="entry name" value="RCC1/BLIP-II"/>
    <property type="match status" value="1"/>
</dbReference>
<reference evidence="1 2" key="1">
    <citation type="submission" date="2016-02" db="EMBL/GenBank/DDBJ databases">
        <title>Genome analysis of coral dinoflagellate symbionts highlights evolutionary adaptations to a symbiotic lifestyle.</title>
        <authorList>
            <person name="Aranda M."/>
            <person name="Li Y."/>
            <person name="Liew Y.J."/>
            <person name="Baumgarten S."/>
            <person name="Simakov O."/>
            <person name="Wilson M."/>
            <person name="Piel J."/>
            <person name="Ashoor H."/>
            <person name="Bougouffa S."/>
            <person name="Bajic V.B."/>
            <person name="Ryu T."/>
            <person name="Ravasi T."/>
            <person name="Bayer T."/>
            <person name="Micklem G."/>
            <person name="Kim H."/>
            <person name="Bhak J."/>
            <person name="Lajeunesse T.C."/>
            <person name="Voolstra C.R."/>
        </authorList>
    </citation>
    <scope>NUCLEOTIDE SEQUENCE [LARGE SCALE GENOMIC DNA]</scope>
    <source>
        <strain evidence="1 2">CCMP2467</strain>
    </source>
</reference>
<keyword evidence="2" id="KW-1185">Reference proteome</keyword>
<sequence>MDGRQEGFVIHPDHMGYKILNPDKLRGSYGKLEPTLTKPLGPNPSPMSVSLQVSLLSGRTICLDAELGESLQSLSERAQVALASRRGSFLNAEGKLLHGASTVEDCSLKDGDVLTFHIGQIEVFMSRGLPAAASILSDGSVLAWGEADSGGDCSFLTDQLKNVRKIQGSHSAFAALLADSSVVTWGDKRCGGDSSAVQHKLQKVEHIQASNASFAALLSDGSVVTWGDATGGGDSSSVHDQLKNLSCSAG</sequence>
<evidence type="ECO:0008006" key="3">
    <source>
        <dbReference type="Google" id="ProtNLM"/>
    </source>
</evidence>
<dbReference type="Gene3D" id="2.130.10.30">
    <property type="entry name" value="Regulator of chromosome condensation 1/beta-lactamase-inhibitor protein II"/>
    <property type="match status" value="1"/>
</dbReference>
<gene>
    <name evidence="1" type="ORF">AK812_SmicGene16035</name>
</gene>
<evidence type="ECO:0000313" key="1">
    <source>
        <dbReference type="EMBL" id="OLQ01230.1"/>
    </source>
</evidence>
<evidence type="ECO:0000313" key="2">
    <source>
        <dbReference type="Proteomes" id="UP000186817"/>
    </source>
</evidence>
<dbReference type="AlphaFoldDB" id="A0A1Q9E1C4"/>
<dbReference type="OrthoDB" id="420847at2759"/>
<name>A0A1Q9E1C4_SYMMI</name>
<protein>
    <recommendedName>
        <fullName evidence="3">Ubiquitin-like domain-containing protein</fullName>
    </recommendedName>
</protein>
<organism evidence="1 2">
    <name type="scientific">Symbiodinium microadriaticum</name>
    <name type="common">Dinoflagellate</name>
    <name type="synonym">Zooxanthella microadriatica</name>
    <dbReference type="NCBI Taxonomy" id="2951"/>
    <lineage>
        <taxon>Eukaryota</taxon>
        <taxon>Sar</taxon>
        <taxon>Alveolata</taxon>
        <taxon>Dinophyceae</taxon>
        <taxon>Suessiales</taxon>
        <taxon>Symbiodiniaceae</taxon>
        <taxon>Symbiodinium</taxon>
    </lineage>
</organism>
<proteinExistence type="predicted"/>
<dbReference type="InterPro" id="IPR009091">
    <property type="entry name" value="RCC1/BLIP-II"/>
</dbReference>
<comment type="caution">
    <text evidence="1">The sequence shown here is derived from an EMBL/GenBank/DDBJ whole genome shotgun (WGS) entry which is preliminary data.</text>
</comment>
<dbReference type="EMBL" id="LSRX01000300">
    <property type="protein sequence ID" value="OLQ01230.1"/>
    <property type="molecule type" value="Genomic_DNA"/>
</dbReference>
<dbReference type="Proteomes" id="UP000186817">
    <property type="component" value="Unassembled WGS sequence"/>
</dbReference>
<accession>A0A1Q9E1C4</accession>